<proteinExistence type="predicted"/>
<comment type="caution">
    <text evidence="1">The sequence shown here is derived from an EMBL/GenBank/DDBJ whole genome shotgun (WGS) entry which is preliminary data.</text>
</comment>
<reference evidence="2" key="1">
    <citation type="submission" date="2017-10" db="EMBL/GenBank/DDBJ databases">
        <title>Rapid genome shrinkage in a self-fertile nematode reveals novel sperm competition proteins.</title>
        <authorList>
            <person name="Yin D."/>
            <person name="Schwarz E.M."/>
            <person name="Thomas C.G."/>
            <person name="Felde R.L."/>
            <person name="Korf I.F."/>
            <person name="Cutter A.D."/>
            <person name="Schartner C.M."/>
            <person name="Ralston E.J."/>
            <person name="Meyer B.J."/>
            <person name="Haag E.S."/>
        </authorList>
    </citation>
    <scope>NUCLEOTIDE SEQUENCE [LARGE SCALE GENOMIC DNA]</scope>
    <source>
        <strain evidence="2">JU1422</strain>
    </source>
</reference>
<organism evidence="1 2">
    <name type="scientific">Caenorhabditis nigoni</name>
    <dbReference type="NCBI Taxonomy" id="1611254"/>
    <lineage>
        <taxon>Eukaryota</taxon>
        <taxon>Metazoa</taxon>
        <taxon>Ecdysozoa</taxon>
        <taxon>Nematoda</taxon>
        <taxon>Chromadorea</taxon>
        <taxon>Rhabditida</taxon>
        <taxon>Rhabditina</taxon>
        <taxon>Rhabditomorpha</taxon>
        <taxon>Rhabditoidea</taxon>
        <taxon>Rhabditidae</taxon>
        <taxon>Peloderinae</taxon>
        <taxon>Caenorhabditis</taxon>
    </lineage>
</organism>
<accession>A0A2G5UM53</accession>
<evidence type="ECO:0000313" key="1">
    <source>
        <dbReference type="EMBL" id="PIC40598.1"/>
    </source>
</evidence>
<sequence length="67" mass="7569">MSSFVFPIHEKTFRANNIGPTHFDLKSCNDRCSPMKTKAQCEEDGLDESKPMTIVDVHAEVLDVNSR</sequence>
<dbReference type="AlphaFoldDB" id="A0A2G5UM53"/>
<keyword evidence="2" id="KW-1185">Reference proteome</keyword>
<evidence type="ECO:0000313" key="2">
    <source>
        <dbReference type="Proteomes" id="UP000230233"/>
    </source>
</evidence>
<gene>
    <name evidence="1" type="primary">Cnig_chr_III.g11884</name>
    <name evidence="1" type="ORF">B9Z55_011884</name>
</gene>
<dbReference type="Proteomes" id="UP000230233">
    <property type="component" value="Chromosome III"/>
</dbReference>
<protein>
    <submittedName>
        <fullName evidence="1">Uncharacterized protein</fullName>
    </submittedName>
</protein>
<name>A0A2G5UM53_9PELO</name>
<dbReference type="EMBL" id="PDUG01000003">
    <property type="protein sequence ID" value="PIC40598.1"/>
    <property type="molecule type" value="Genomic_DNA"/>
</dbReference>